<keyword evidence="1" id="KW-0808">Transferase</keyword>
<proteinExistence type="predicted"/>
<sequence>MKALFLIFHGFNEANGISKKIRYQVKALKDCGVDVRLCHYDVTSYGERRWMVDDEVIADFGTGFAAKIWKRVYYSPILDYARREGIDFV</sequence>
<gene>
    <name evidence="1" type="ORF">F3D60_32275</name>
</gene>
<organism evidence="1">
    <name type="scientific">Bacteroides ovatus</name>
    <dbReference type="NCBI Taxonomy" id="28116"/>
    <lineage>
        <taxon>Bacteria</taxon>
        <taxon>Pseudomonadati</taxon>
        <taxon>Bacteroidota</taxon>
        <taxon>Bacteroidia</taxon>
        <taxon>Bacteroidales</taxon>
        <taxon>Bacteroidaceae</taxon>
        <taxon>Bacteroides</taxon>
    </lineage>
</organism>
<dbReference type="AlphaFoldDB" id="A0A641RE28"/>
<evidence type="ECO:0000313" key="1">
    <source>
        <dbReference type="EMBL" id="KAA4015317.1"/>
    </source>
</evidence>
<feature type="non-terminal residue" evidence="1">
    <location>
        <position position="89"/>
    </location>
</feature>
<name>A0A641RE28_BACOV</name>
<dbReference type="GO" id="GO:0016740">
    <property type="term" value="F:transferase activity"/>
    <property type="evidence" value="ECO:0007669"/>
    <property type="project" value="UniProtKB-KW"/>
</dbReference>
<comment type="caution">
    <text evidence="1">The sequence shown here is derived from an EMBL/GenBank/DDBJ whole genome shotgun (WGS) entry which is preliminary data.</text>
</comment>
<dbReference type="EMBL" id="VWKO01000596">
    <property type="protein sequence ID" value="KAA4015317.1"/>
    <property type="molecule type" value="Genomic_DNA"/>
</dbReference>
<reference evidence="1" key="1">
    <citation type="journal article" date="2019" name="Nat. Med.">
        <title>A library of human gut bacterial isolates paired with longitudinal multiomics data enables mechanistic microbiome research.</title>
        <authorList>
            <person name="Poyet M."/>
            <person name="Groussin M."/>
            <person name="Gibbons S.M."/>
            <person name="Avila-Pacheco J."/>
            <person name="Jiang X."/>
            <person name="Kearney S.M."/>
            <person name="Perrotta A.R."/>
            <person name="Berdy B."/>
            <person name="Zhao S."/>
            <person name="Lieberman T.D."/>
            <person name="Swanson P.K."/>
            <person name="Smith M."/>
            <person name="Roesemann S."/>
            <person name="Alexander J.E."/>
            <person name="Rich S.A."/>
            <person name="Livny J."/>
            <person name="Vlamakis H."/>
            <person name="Clish C."/>
            <person name="Bullock K."/>
            <person name="Deik A."/>
            <person name="Scott J."/>
            <person name="Pierce K.A."/>
            <person name="Xavier R.J."/>
            <person name="Alm E.J."/>
        </authorList>
    </citation>
    <scope>NUCLEOTIDE SEQUENCE</scope>
    <source>
        <strain evidence="1">BIOML-A147</strain>
    </source>
</reference>
<accession>A0A641RE28</accession>
<protein>
    <submittedName>
        <fullName evidence="1">Glycosyltransferase family 1 protein</fullName>
    </submittedName>
</protein>